<sequence>MTDLSRRTFITVAGAGLAAALGHAGPAQAAAAPKPGSGGIPPGPSTYGWNAPDLLDFDPATHPWARHLRCLIPRAQRIAPFAPTQAHPDLDPAVQLSMLSHDDAGSIYEGRNQPIGLEEHVYTHRFWPYIDIWGTWHGQVLPSVPDEVVKDPSAPGRYYGVVDLPNPGWTEAAHKNGARAIGGWFWPRTQANFDAFLEQRPDGSFPVADKLIELRRYFGFDGLFINQEATITAAQADKLRKLFLYVKKTDPDFYLQYYDAVLPDGTLDYQNELNAQNVGWLSGGVDSIFLNYDWPRVDPALTGSATTATAAGFEPHKVVFAGAEHQMGGFNPREMFTDLTPPPTSWALFVENQIWATAAGQGLTATPAGRATYRDLEQRFWSGPTGNPTTSGRLEERTPPYRTDVLNYKRWDGVAHAIVERSPYGALPIATSFQIGVGSRFFLAGKQIRDTGWDNQGCADRALTWQYWTNGLTVSLDESAAYEGAHSLAVAGSGAIHLFKTDLTQHGATAVQVMASGLSRLRIGVTWRSAPDKISWSRLLPVGQREGWTEHLGSLGPRADRIARISLWSEGSGHLGKIVLADARDLRERPRKVRDFAVRDEGARNLSFSWSLQEDAVAYDVLQQTGSGPYWLGRVSRDVFFAEAVDLSRGRTFAVVPIAATSNRGPDATVSLI</sequence>
<dbReference type="PROSITE" id="PS51318">
    <property type="entry name" value="TAT"/>
    <property type="match status" value="1"/>
</dbReference>
<dbReference type="GO" id="GO:0005829">
    <property type="term" value="C:cytosol"/>
    <property type="evidence" value="ECO:0007669"/>
    <property type="project" value="UniProtKB-SubCell"/>
</dbReference>
<dbReference type="OrthoDB" id="1089471at2"/>
<dbReference type="PANTHER" id="PTHR13246:SF1">
    <property type="entry name" value="CYTOSOLIC ENDO-BETA-N-ACETYLGLUCOSAMINIDASE"/>
    <property type="match status" value="1"/>
</dbReference>
<dbReference type="Pfam" id="PF03644">
    <property type="entry name" value="Glyco_hydro_85"/>
    <property type="match status" value="1"/>
</dbReference>
<evidence type="ECO:0000313" key="4">
    <source>
        <dbReference type="Proteomes" id="UP000295075"/>
    </source>
</evidence>
<dbReference type="RefSeq" id="WP_132411213.1">
    <property type="nucleotide sequence ID" value="NZ_SMKA01000147.1"/>
</dbReference>
<dbReference type="InterPro" id="IPR032979">
    <property type="entry name" value="ENGase"/>
</dbReference>
<dbReference type="Gene3D" id="2.60.120.260">
    <property type="entry name" value="Galactose-binding domain-like"/>
    <property type="match status" value="1"/>
</dbReference>
<gene>
    <name evidence="3" type="ORF">E1261_26800</name>
</gene>
<dbReference type="AlphaFoldDB" id="A0A4R4PPY6"/>
<dbReference type="InterPro" id="IPR005201">
    <property type="entry name" value="TIM_ENGase"/>
</dbReference>
<proteinExistence type="predicted"/>
<dbReference type="PANTHER" id="PTHR13246">
    <property type="entry name" value="ENDO BETA N-ACETYLGLUCOSAMINIDASE"/>
    <property type="match status" value="1"/>
</dbReference>
<reference evidence="3 4" key="1">
    <citation type="submission" date="2019-03" db="EMBL/GenBank/DDBJ databases">
        <title>Draft genome sequences of novel Actinobacteria.</title>
        <authorList>
            <person name="Sahin N."/>
            <person name="Ay H."/>
            <person name="Saygin H."/>
        </authorList>
    </citation>
    <scope>NUCLEOTIDE SEQUENCE [LARGE SCALE GENOMIC DNA]</scope>
    <source>
        <strain evidence="3 4">JCM 30547</strain>
    </source>
</reference>
<dbReference type="EMBL" id="SMKA01000147">
    <property type="protein sequence ID" value="TDC24163.1"/>
    <property type="molecule type" value="Genomic_DNA"/>
</dbReference>
<protein>
    <recommendedName>
        <fullName evidence="2">Cytosolic endo-beta-N-acetylglucosaminidase TIM barrel domain-containing protein</fullName>
    </recommendedName>
</protein>
<evidence type="ECO:0000259" key="2">
    <source>
        <dbReference type="Pfam" id="PF03644"/>
    </source>
</evidence>
<dbReference type="InterPro" id="IPR006311">
    <property type="entry name" value="TAT_signal"/>
</dbReference>
<dbReference type="Gene3D" id="3.20.20.80">
    <property type="entry name" value="Glycosidases"/>
    <property type="match status" value="1"/>
</dbReference>
<feature type="domain" description="Cytosolic endo-beta-N-acetylglucosaminidase TIM barrel" evidence="2">
    <location>
        <begin position="118"/>
        <end position="441"/>
    </location>
</feature>
<accession>A0A4R4PPY6</accession>
<feature type="signal peptide" evidence="1">
    <location>
        <begin position="1"/>
        <end position="29"/>
    </location>
</feature>
<comment type="caution">
    <text evidence="3">The sequence shown here is derived from an EMBL/GenBank/DDBJ whole genome shotgun (WGS) entry which is preliminary data.</text>
</comment>
<organism evidence="3 4">
    <name type="scientific">Kribbella albertanoniae</name>
    <dbReference type="NCBI Taxonomy" id="1266829"/>
    <lineage>
        <taxon>Bacteria</taxon>
        <taxon>Bacillati</taxon>
        <taxon>Actinomycetota</taxon>
        <taxon>Actinomycetes</taxon>
        <taxon>Propionibacteriales</taxon>
        <taxon>Kribbellaceae</taxon>
        <taxon>Kribbella</taxon>
    </lineage>
</organism>
<feature type="chain" id="PRO_5020221056" description="Cytosolic endo-beta-N-acetylglucosaminidase TIM barrel domain-containing protein" evidence="1">
    <location>
        <begin position="30"/>
        <end position="673"/>
    </location>
</feature>
<evidence type="ECO:0000313" key="3">
    <source>
        <dbReference type="EMBL" id="TDC24163.1"/>
    </source>
</evidence>
<keyword evidence="4" id="KW-1185">Reference proteome</keyword>
<dbReference type="Proteomes" id="UP000295075">
    <property type="component" value="Unassembled WGS sequence"/>
</dbReference>
<dbReference type="GO" id="GO:0033925">
    <property type="term" value="F:mannosyl-glycoprotein endo-beta-N-acetylglucosaminidase activity"/>
    <property type="evidence" value="ECO:0007669"/>
    <property type="project" value="InterPro"/>
</dbReference>
<keyword evidence="1" id="KW-0732">Signal</keyword>
<name>A0A4R4PPY6_9ACTN</name>
<evidence type="ECO:0000256" key="1">
    <source>
        <dbReference type="SAM" id="SignalP"/>
    </source>
</evidence>